<gene>
    <name evidence="1" type="ORF">HHI36_003436</name>
</gene>
<name>A0ABD2PDE3_9CUCU</name>
<sequence>MSYVLPGKLQPDNLQGRFSRYRQLMGGNHHDLLTQILESEKKLGVKSILGLHSARYGPITFSVVNLAEAGQLCKSTKKNWDDIEIDDHEFVELFKAPYEIFIDDQRILSEPSLTYICEYAS</sequence>
<dbReference type="EMBL" id="JABFTP020000185">
    <property type="protein sequence ID" value="KAL3288993.1"/>
    <property type="molecule type" value="Genomic_DNA"/>
</dbReference>
<evidence type="ECO:0000313" key="2">
    <source>
        <dbReference type="Proteomes" id="UP001516400"/>
    </source>
</evidence>
<dbReference type="AlphaFoldDB" id="A0ABD2PDE3"/>
<protein>
    <submittedName>
        <fullName evidence="1">Uncharacterized protein</fullName>
    </submittedName>
</protein>
<dbReference type="Proteomes" id="UP001516400">
    <property type="component" value="Unassembled WGS sequence"/>
</dbReference>
<proteinExistence type="predicted"/>
<comment type="caution">
    <text evidence="1">The sequence shown here is derived from an EMBL/GenBank/DDBJ whole genome shotgun (WGS) entry which is preliminary data.</text>
</comment>
<accession>A0ABD2PDE3</accession>
<organism evidence="1 2">
    <name type="scientific">Cryptolaemus montrouzieri</name>
    <dbReference type="NCBI Taxonomy" id="559131"/>
    <lineage>
        <taxon>Eukaryota</taxon>
        <taxon>Metazoa</taxon>
        <taxon>Ecdysozoa</taxon>
        <taxon>Arthropoda</taxon>
        <taxon>Hexapoda</taxon>
        <taxon>Insecta</taxon>
        <taxon>Pterygota</taxon>
        <taxon>Neoptera</taxon>
        <taxon>Endopterygota</taxon>
        <taxon>Coleoptera</taxon>
        <taxon>Polyphaga</taxon>
        <taxon>Cucujiformia</taxon>
        <taxon>Coccinelloidea</taxon>
        <taxon>Coccinellidae</taxon>
        <taxon>Scymninae</taxon>
        <taxon>Scymnini</taxon>
        <taxon>Cryptolaemus</taxon>
    </lineage>
</organism>
<reference evidence="1 2" key="1">
    <citation type="journal article" date="2021" name="BMC Biol.">
        <title>Horizontally acquired antibacterial genes associated with adaptive radiation of ladybird beetles.</title>
        <authorList>
            <person name="Li H.S."/>
            <person name="Tang X.F."/>
            <person name="Huang Y.H."/>
            <person name="Xu Z.Y."/>
            <person name="Chen M.L."/>
            <person name="Du X.Y."/>
            <person name="Qiu B.Y."/>
            <person name="Chen P.T."/>
            <person name="Zhang W."/>
            <person name="Slipinski A."/>
            <person name="Escalona H.E."/>
            <person name="Waterhouse R.M."/>
            <person name="Zwick A."/>
            <person name="Pang H."/>
        </authorList>
    </citation>
    <scope>NUCLEOTIDE SEQUENCE [LARGE SCALE GENOMIC DNA]</scope>
    <source>
        <strain evidence="1">SYSU2018</strain>
    </source>
</reference>
<keyword evidence="2" id="KW-1185">Reference proteome</keyword>
<evidence type="ECO:0000313" key="1">
    <source>
        <dbReference type="EMBL" id="KAL3288993.1"/>
    </source>
</evidence>